<dbReference type="InterPro" id="IPR008271">
    <property type="entry name" value="Ser/Thr_kinase_AS"/>
</dbReference>
<evidence type="ECO:0000256" key="3">
    <source>
        <dbReference type="ARBA" id="ARBA00022741"/>
    </source>
</evidence>
<proteinExistence type="predicted"/>
<reference evidence="7" key="1">
    <citation type="journal article" date="2013" name="Genetics">
        <title>The draft genome and transcriptome of Panagrellus redivivus are shaped by the harsh demands of a free-living lifestyle.</title>
        <authorList>
            <person name="Srinivasan J."/>
            <person name="Dillman A.R."/>
            <person name="Macchietto M.G."/>
            <person name="Heikkinen L."/>
            <person name="Lakso M."/>
            <person name="Fracchia K.M."/>
            <person name="Antoshechkin I."/>
            <person name="Mortazavi A."/>
            <person name="Wong G."/>
            <person name="Sternberg P.W."/>
        </authorList>
    </citation>
    <scope>NUCLEOTIDE SEQUENCE [LARGE SCALE GENOMIC DNA]</scope>
    <source>
        <strain evidence="7">MT8872</strain>
    </source>
</reference>
<dbReference type="InterPro" id="IPR011009">
    <property type="entry name" value="Kinase-like_dom_sf"/>
</dbReference>
<dbReference type="GO" id="GO:0004674">
    <property type="term" value="F:protein serine/threonine kinase activity"/>
    <property type="evidence" value="ECO:0007669"/>
    <property type="project" value="UniProtKB-KW"/>
</dbReference>
<sequence>MPEYVDVYLAMDPLETDLHQIIHSTQELSEQHNQYFIYQVLKGLKYLHSVGIVHRDLKPSNLLVNADCLLKIGDFGMARSVVQCQPRDVKNPLTMYVMTRWYRAPELLFMLPQYGTKVDMWSCGCILAELIMRRQLFPAHNRVKQIEMVVTYLGNPPTSMTSQISNPDVLQILARLGHKPGLPWHTILMKATQSAIDLVSKMMLYDPNARYSAAEALAHDYLDPYHDEDNEPIGTEQIHIDTEAIERLSNEQLPLQLAHAIVRFQNYRQHYAGEVITSTLTS</sequence>
<evidence type="ECO:0000313" key="8">
    <source>
        <dbReference type="WBParaSite" id="Pan_g12561.t1"/>
    </source>
</evidence>
<keyword evidence="3" id="KW-0547">Nucleotide-binding</keyword>
<keyword evidence="5" id="KW-0067">ATP-binding</keyword>
<evidence type="ECO:0000256" key="1">
    <source>
        <dbReference type="ARBA" id="ARBA00022527"/>
    </source>
</evidence>
<dbReference type="InterPro" id="IPR050117">
    <property type="entry name" value="MAPK"/>
</dbReference>
<evidence type="ECO:0000256" key="5">
    <source>
        <dbReference type="ARBA" id="ARBA00022840"/>
    </source>
</evidence>
<evidence type="ECO:0000313" key="7">
    <source>
        <dbReference type="Proteomes" id="UP000492821"/>
    </source>
</evidence>
<dbReference type="GO" id="GO:0005524">
    <property type="term" value="F:ATP binding"/>
    <property type="evidence" value="ECO:0007669"/>
    <property type="project" value="UniProtKB-KW"/>
</dbReference>
<evidence type="ECO:0000256" key="4">
    <source>
        <dbReference type="ARBA" id="ARBA00022777"/>
    </source>
</evidence>
<evidence type="ECO:0000259" key="6">
    <source>
        <dbReference type="PROSITE" id="PS50011"/>
    </source>
</evidence>
<dbReference type="FunFam" id="1.10.510.10:FF:000040">
    <property type="entry name" value="Mitogen-activated protein kinase"/>
    <property type="match status" value="1"/>
</dbReference>
<dbReference type="Proteomes" id="UP000492821">
    <property type="component" value="Unassembled WGS sequence"/>
</dbReference>
<protein>
    <submittedName>
        <fullName evidence="8">Protein kinase domain-containing protein</fullName>
    </submittedName>
</protein>
<dbReference type="WBParaSite" id="Pan_g12561.t1">
    <property type="protein sequence ID" value="Pan_g12561.t1"/>
    <property type="gene ID" value="Pan_g12561"/>
</dbReference>
<keyword evidence="7" id="KW-1185">Reference proteome</keyword>
<dbReference type="Gene3D" id="3.30.200.20">
    <property type="entry name" value="Phosphorylase Kinase, domain 1"/>
    <property type="match status" value="1"/>
</dbReference>
<reference evidence="8" key="2">
    <citation type="submission" date="2020-10" db="UniProtKB">
        <authorList>
            <consortium name="WormBaseParasite"/>
        </authorList>
    </citation>
    <scope>IDENTIFICATION</scope>
</reference>
<dbReference type="Gene3D" id="1.10.510.10">
    <property type="entry name" value="Transferase(Phosphotransferase) domain 1"/>
    <property type="match status" value="1"/>
</dbReference>
<keyword evidence="1" id="KW-0723">Serine/threonine-protein kinase</keyword>
<dbReference type="AlphaFoldDB" id="A0A7E4ZRD6"/>
<feature type="domain" description="Protein kinase" evidence="6">
    <location>
        <begin position="1"/>
        <end position="222"/>
    </location>
</feature>
<evidence type="ECO:0000256" key="2">
    <source>
        <dbReference type="ARBA" id="ARBA00022679"/>
    </source>
</evidence>
<dbReference type="InterPro" id="IPR000719">
    <property type="entry name" value="Prot_kinase_dom"/>
</dbReference>
<organism evidence="7 8">
    <name type="scientific">Panagrellus redivivus</name>
    <name type="common">Microworm</name>
    <dbReference type="NCBI Taxonomy" id="6233"/>
    <lineage>
        <taxon>Eukaryota</taxon>
        <taxon>Metazoa</taxon>
        <taxon>Ecdysozoa</taxon>
        <taxon>Nematoda</taxon>
        <taxon>Chromadorea</taxon>
        <taxon>Rhabditida</taxon>
        <taxon>Tylenchina</taxon>
        <taxon>Panagrolaimomorpha</taxon>
        <taxon>Panagrolaimoidea</taxon>
        <taxon>Panagrolaimidae</taxon>
        <taxon>Panagrellus</taxon>
    </lineage>
</organism>
<dbReference type="SUPFAM" id="SSF56112">
    <property type="entry name" value="Protein kinase-like (PK-like)"/>
    <property type="match status" value="1"/>
</dbReference>
<dbReference type="SMART" id="SM00220">
    <property type="entry name" value="S_TKc"/>
    <property type="match status" value="1"/>
</dbReference>
<dbReference type="PROSITE" id="PS00108">
    <property type="entry name" value="PROTEIN_KINASE_ST"/>
    <property type="match status" value="1"/>
</dbReference>
<keyword evidence="2" id="KW-0808">Transferase</keyword>
<dbReference type="Pfam" id="PF00069">
    <property type="entry name" value="Pkinase"/>
    <property type="match status" value="1"/>
</dbReference>
<accession>A0A7E4ZRD6</accession>
<name>A0A7E4ZRD6_PANRE</name>
<keyword evidence="4" id="KW-0418">Kinase</keyword>
<dbReference type="PANTHER" id="PTHR24055">
    <property type="entry name" value="MITOGEN-ACTIVATED PROTEIN KINASE"/>
    <property type="match status" value="1"/>
</dbReference>
<dbReference type="PROSITE" id="PS50011">
    <property type="entry name" value="PROTEIN_KINASE_DOM"/>
    <property type="match status" value="1"/>
</dbReference>